<dbReference type="Gene3D" id="3.40.630.70">
    <property type="entry name" value="Leucyl/phenylalanyl-tRNA-protein transferase, C-terminal domain"/>
    <property type="match status" value="1"/>
</dbReference>
<dbReference type="InterPro" id="IPR016181">
    <property type="entry name" value="Acyl_CoA_acyltransferase"/>
</dbReference>
<evidence type="ECO:0000256" key="4">
    <source>
        <dbReference type="HAMAP-Rule" id="MF_00688"/>
    </source>
</evidence>
<evidence type="ECO:0000313" key="6">
    <source>
        <dbReference type="Proteomes" id="UP001596472"/>
    </source>
</evidence>
<dbReference type="Gene3D" id="3.30.70.3550">
    <property type="entry name" value="Leucyl/phenylalanyl-tRNA-protein transferase, N-terminal domain"/>
    <property type="match status" value="1"/>
</dbReference>
<keyword evidence="6" id="KW-1185">Reference proteome</keyword>
<dbReference type="InterPro" id="IPR042221">
    <property type="entry name" value="Leu/Phe-tRNA_Trfase_N"/>
</dbReference>
<sequence length="207" mass="23561">MSESPKQEVLPPQVLLGAYAQGVFPMADHGEIVWFSPIMRGVIPLDERFHVPRGLRKALRKKPFEIRWDTAFREVMECCAEREETWIDEVILESYCLLHDWGYAHSVECWDEEGLQGGLYGVAMGRGFFGESMFSKKTDASKIALVHLVEGLRASGFELLDTQWITPHLRQFGAVEVPREEYHRMLMAVLDDQDSGGIRPPELRGPG</sequence>
<gene>
    <name evidence="4 5" type="primary">aat</name>
    <name evidence="5" type="ORF">ACFQY0_16495</name>
</gene>
<comment type="catalytic activity">
    <reaction evidence="4">
        <text>N-terminal L-lysyl-[protein] + L-leucyl-tRNA(Leu) = N-terminal L-leucyl-L-lysyl-[protein] + tRNA(Leu) + H(+)</text>
        <dbReference type="Rhea" id="RHEA:12340"/>
        <dbReference type="Rhea" id="RHEA-COMP:9613"/>
        <dbReference type="Rhea" id="RHEA-COMP:9622"/>
        <dbReference type="Rhea" id="RHEA-COMP:12670"/>
        <dbReference type="Rhea" id="RHEA-COMP:12671"/>
        <dbReference type="ChEBI" id="CHEBI:15378"/>
        <dbReference type="ChEBI" id="CHEBI:65249"/>
        <dbReference type="ChEBI" id="CHEBI:78442"/>
        <dbReference type="ChEBI" id="CHEBI:78494"/>
        <dbReference type="ChEBI" id="CHEBI:133043"/>
        <dbReference type="EC" id="2.3.2.6"/>
    </reaction>
</comment>
<dbReference type="NCBIfam" id="TIGR00667">
    <property type="entry name" value="aat"/>
    <property type="match status" value="1"/>
</dbReference>
<dbReference type="Proteomes" id="UP001596472">
    <property type="component" value="Unassembled WGS sequence"/>
</dbReference>
<comment type="catalytic activity">
    <reaction evidence="4">
        <text>L-phenylalanyl-tRNA(Phe) + an N-terminal L-alpha-aminoacyl-[protein] = an N-terminal L-phenylalanyl-L-alpha-aminoacyl-[protein] + tRNA(Phe)</text>
        <dbReference type="Rhea" id="RHEA:43632"/>
        <dbReference type="Rhea" id="RHEA-COMP:9668"/>
        <dbReference type="Rhea" id="RHEA-COMP:9699"/>
        <dbReference type="Rhea" id="RHEA-COMP:10636"/>
        <dbReference type="Rhea" id="RHEA-COMP:10637"/>
        <dbReference type="ChEBI" id="CHEBI:78442"/>
        <dbReference type="ChEBI" id="CHEBI:78531"/>
        <dbReference type="ChEBI" id="CHEBI:78597"/>
        <dbReference type="ChEBI" id="CHEBI:83561"/>
        <dbReference type="EC" id="2.3.2.6"/>
    </reaction>
</comment>
<dbReference type="PANTHER" id="PTHR30098:SF2">
    <property type="entry name" value="LEUCYL_PHENYLALANYL-TRNA--PROTEIN TRANSFERASE"/>
    <property type="match status" value="1"/>
</dbReference>
<evidence type="ECO:0000256" key="3">
    <source>
        <dbReference type="ARBA" id="ARBA00023315"/>
    </source>
</evidence>
<comment type="function">
    <text evidence="4">Functions in the N-end rule pathway of protein degradation where it conjugates Leu, Phe and, less efficiently, Met from aminoacyl-tRNAs to the N-termini of proteins containing an N-terminal arginine or lysine.</text>
</comment>
<organism evidence="5 6">
    <name type="scientific">Haloferula chungangensis</name>
    <dbReference type="NCBI Taxonomy" id="1048331"/>
    <lineage>
        <taxon>Bacteria</taxon>
        <taxon>Pseudomonadati</taxon>
        <taxon>Verrucomicrobiota</taxon>
        <taxon>Verrucomicrobiia</taxon>
        <taxon>Verrucomicrobiales</taxon>
        <taxon>Verrucomicrobiaceae</taxon>
        <taxon>Haloferula</taxon>
    </lineage>
</organism>
<dbReference type="RefSeq" id="WP_379714631.1">
    <property type="nucleotide sequence ID" value="NZ_JBHTBS010000010.1"/>
</dbReference>
<keyword evidence="2 4" id="KW-0808">Transferase</keyword>
<dbReference type="InterPro" id="IPR004616">
    <property type="entry name" value="Leu/Phe-tRNA_Trfase"/>
</dbReference>
<keyword evidence="3 4" id="KW-0012">Acyltransferase</keyword>
<dbReference type="GO" id="GO:0008914">
    <property type="term" value="F:leucyl-tRNA--protein transferase activity"/>
    <property type="evidence" value="ECO:0007669"/>
    <property type="project" value="UniProtKB-EC"/>
</dbReference>
<evidence type="ECO:0000256" key="1">
    <source>
        <dbReference type="ARBA" id="ARBA00022490"/>
    </source>
</evidence>
<evidence type="ECO:0000313" key="5">
    <source>
        <dbReference type="EMBL" id="MFC7338797.1"/>
    </source>
</evidence>
<name>A0ABW2L8S9_9BACT</name>
<comment type="caution">
    <text evidence="5">The sequence shown here is derived from an EMBL/GenBank/DDBJ whole genome shotgun (WGS) entry which is preliminary data.</text>
</comment>
<dbReference type="PANTHER" id="PTHR30098">
    <property type="entry name" value="LEUCYL/PHENYLALANYL-TRNA--PROTEIN TRANSFERASE"/>
    <property type="match status" value="1"/>
</dbReference>
<comment type="catalytic activity">
    <reaction evidence="4">
        <text>N-terminal L-arginyl-[protein] + L-leucyl-tRNA(Leu) = N-terminal L-leucyl-L-arginyl-[protein] + tRNA(Leu) + H(+)</text>
        <dbReference type="Rhea" id="RHEA:50416"/>
        <dbReference type="Rhea" id="RHEA-COMP:9613"/>
        <dbReference type="Rhea" id="RHEA-COMP:9622"/>
        <dbReference type="Rhea" id="RHEA-COMP:12672"/>
        <dbReference type="Rhea" id="RHEA-COMP:12673"/>
        <dbReference type="ChEBI" id="CHEBI:15378"/>
        <dbReference type="ChEBI" id="CHEBI:64719"/>
        <dbReference type="ChEBI" id="CHEBI:78442"/>
        <dbReference type="ChEBI" id="CHEBI:78494"/>
        <dbReference type="ChEBI" id="CHEBI:133044"/>
        <dbReference type="EC" id="2.3.2.6"/>
    </reaction>
</comment>
<keyword evidence="1 4" id="KW-0963">Cytoplasm</keyword>
<protein>
    <recommendedName>
        <fullName evidence="4">Leucyl/phenylalanyl-tRNA--protein transferase</fullName>
        <ecNumber evidence="4">2.3.2.6</ecNumber>
    </recommendedName>
    <alternativeName>
        <fullName evidence="4">L/F-transferase</fullName>
    </alternativeName>
    <alternativeName>
        <fullName evidence="4">Leucyltransferase</fullName>
    </alternativeName>
    <alternativeName>
        <fullName evidence="4">Phenyalanyltransferase</fullName>
    </alternativeName>
</protein>
<comment type="similarity">
    <text evidence="4">Belongs to the L/F-transferase family.</text>
</comment>
<dbReference type="HAMAP" id="MF_00688">
    <property type="entry name" value="Leu_Phe_trans"/>
    <property type="match status" value="1"/>
</dbReference>
<dbReference type="Pfam" id="PF03588">
    <property type="entry name" value="Leu_Phe_trans"/>
    <property type="match status" value="1"/>
</dbReference>
<accession>A0ABW2L8S9</accession>
<proteinExistence type="inferred from homology"/>
<dbReference type="EMBL" id="JBHTBS010000010">
    <property type="protein sequence ID" value="MFC7338797.1"/>
    <property type="molecule type" value="Genomic_DNA"/>
</dbReference>
<reference evidence="6" key="1">
    <citation type="journal article" date="2019" name="Int. J. Syst. Evol. Microbiol.">
        <title>The Global Catalogue of Microorganisms (GCM) 10K type strain sequencing project: providing services to taxonomists for standard genome sequencing and annotation.</title>
        <authorList>
            <consortium name="The Broad Institute Genomics Platform"/>
            <consortium name="The Broad Institute Genome Sequencing Center for Infectious Disease"/>
            <person name="Wu L."/>
            <person name="Ma J."/>
        </authorList>
    </citation>
    <scope>NUCLEOTIDE SEQUENCE [LARGE SCALE GENOMIC DNA]</scope>
    <source>
        <strain evidence="6">CGMCC 4.1467</strain>
    </source>
</reference>
<dbReference type="SUPFAM" id="SSF55729">
    <property type="entry name" value="Acyl-CoA N-acyltransferases (Nat)"/>
    <property type="match status" value="1"/>
</dbReference>
<evidence type="ECO:0000256" key="2">
    <source>
        <dbReference type="ARBA" id="ARBA00022679"/>
    </source>
</evidence>
<dbReference type="InterPro" id="IPR042203">
    <property type="entry name" value="Leu/Phe-tRNA_Trfase_C"/>
</dbReference>
<dbReference type="EC" id="2.3.2.6" evidence="4"/>
<comment type="subcellular location">
    <subcellularLocation>
        <location evidence="4">Cytoplasm</location>
    </subcellularLocation>
</comment>